<keyword evidence="1" id="KW-0614">Plasmid</keyword>
<dbReference type="InterPro" id="IPR027417">
    <property type="entry name" value="P-loop_NTPase"/>
</dbReference>
<evidence type="ECO:0000313" key="2">
    <source>
        <dbReference type="Proteomes" id="UP000000644"/>
    </source>
</evidence>
<reference evidence="2" key="1">
    <citation type="journal article" date="2009" name="Environ. Microbiol.">
        <title>The genome of Polaromonas naphthalenivorans strain CJ2, isolated from coal tar-contaminated sediment, reveals physiological and metabolic versatility and evolution through extensive horizontal gene transfer.</title>
        <authorList>
            <person name="Yagi J.M."/>
            <person name="Sims D."/>
            <person name="Brettin T."/>
            <person name="Bruce D."/>
            <person name="Madsen E.L."/>
        </authorList>
    </citation>
    <scope>NUCLEOTIDE SEQUENCE [LARGE SCALE GENOMIC DNA]</scope>
    <source>
        <strain evidence="2">CJ2</strain>
        <plasmid evidence="2">Plasmid pPNAP03</plasmid>
    </source>
</reference>
<proteinExistence type="predicted"/>
<keyword evidence="2" id="KW-1185">Reference proteome</keyword>
<dbReference type="Proteomes" id="UP000000644">
    <property type="component" value="Plasmid pPNAP03"/>
</dbReference>
<protein>
    <recommendedName>
        <fullName evidence="3">ATPase</fullName>
    </recommendedName>
</protein>
<dbReference type="PANTHER" id="PTHR34301:SF8">
    <property type="entry name" value="ATPASE DOMAIN-CONTAINING PROTEIN"/>
    <property type="match status" value="1"/>
</dbReference>
<sequence length="390" mass="42191">MAIAIFTTIHDNEAMTTFDDIEVRRPGIAQAYLALLAAQPGRPLALFAPRRVGKTFFLDHDLAPKAKEAGMLPVYADLWLHKSAPLEAVNHALEEALDDLRVPRSHLGKLAKTPVKKIGALGASLDLGDEPQRRPLPESAALRLDALVTRLARQHKGQVLLMLDEVQTLGEVPDGVSLIASLRAVLHKRREDVAAVFTGSSQEGLARLMTTAGAPMYQFAQIIDFPFLGDEFLRLLAAHFSKVHPGKTLEMVELRDGFQRIGFKPALMRDVVKAMSAEGITDVARGIDNYMASGHQVAIWRALLNSVDAFDQGVLVVVAKGQPPLSQATLETLATIPGSKPTISKVRSSIEKLKRNGLLSKNAGGTTIDDPLFAEFLSKKGSMGLALPIA</sequence>
<evidence type="ECO:0000313" key="1">
    <source>
        <dbReference type="EMBL" id="ABM40003.1"/>
    </source>
</evidence>
<gene>
    <name evidence="1" type="ordered locus">Pnap_4941</name>
</gene>
<evidence type="ECO:0008006" key="3">
    <source>
        <dbReference type="Google" id="ProtNLM"/>
    </source>
</evidence>
<geneLocation type="plasmid" evidence="1 2">
    <name>pPNAP03</name>
</geneLocation>
<accession>A1VWH5</accession>
<dbReference type="Gene3D" id="3.40.50.300">
    <property type="entry name" value="P-loop containing nucleotide triphosphate hydrolases"/>
    <property type="match status" value="1"/>
</dbReference>
<name>A1VWH5_POLNA</name>
<dbReference type="KEGG" id="pna:Pnap_4941"/>
<dbReference type="AlphaFoldDB" id="A1VWH5"/>
<dbReference type="EMBL" id="CP000532">
    <property type="protein sequence ID" value="ABM40003.1"/>
    <property type="molecule type" value="Genomic_DNA"/>
</dbReference>
<dbReference type="HOGENOM" id="CLU_043775_0_0_4"/>
<dbReference type="SUPFAM" id="SSF52540">
    <property type="entry name" value="P-loop containing nucleoside triphosphate hydrolases"/>
    <property type="match status" value="1"/>
</dbReference>
<organism evidence="1 2">
    <name type="scientific">Polaromonas naphthalenivorans (strain CJ2)</name>
    <dbReference type="NCBI Taxonomy" id="365044"/>
    <lineage>
        <taxon>Bacteria</taxon>
        <taxon>Pseudomonadati</taxon>
        <taxon>Pseudomonadota</taxon>
        <taxon>Betaproteobacteria</taxon>
        <taxon>Burkholderiales</taxon>
        <taxon>Comamonadaceae</taxon>
        <taxon>Polaromonas</taxon>
    </lineage>
</organism>
<dbReference type="PANTHER" id="PTHR34301">
    <property type="entry name" value="DNA-BINDING PROTEIN-RELATED"/>
    <property type="match status" value="1"/>
</dbReference>